<feature type="domain" description="Fatty acid hydroxylase" evidence="2">
    <location>
        <begin position="10"/>
        <end position="153"/>
    </location>
</feature>
<dbReference type="GO" id="GO:0008610">
    <property type="term" value="P:lipid biosynthetic process"/>
    <property type="evidence" value="ECO:0007669"/>
    <property type="project" value="InterPro"/>
</dbReference>
<evidence type="ECO:0000259" key="2">
    <source>
        <dbReference type="Pfam" id="PF04116"/>
    </source>
</evidence>
<dbReference type="AlphaFoldDB" id="A0A6C0BXX0"/>
<reference evidence="3" key="1">
    <citation type="journal article" date="2020" name="Nature">
        <title>Giant virus diversity and host interactions through global metagenomics.</title>
        <authorList>
            <person name="Schulz F."/>
            <person name="Roux S."/>
            <person name="Paez-Espino D."/>
            <person name="Jungbluth S."/>
            <person name="Walsh D.A."/>
            <person name="Denef V.J."/>
            <person name="McMahon K.D."/>
            <person name="Konstantinidis K.T."/>
            <person name="Eloe-Fadrosh E.A."/>
            <person name="Kyrpides N.C."/>
            <person name="Woyke T."/>
        </authorList>
    </citation>
    <scope>NUCLEOTIDE SEQUENCE</scope>
    <source>
        <strain evidence="3">GVMAG-M-3300020166-18</strain>
    </source>
</reference>
<dbReference type="GO" id="GO:0005506">
    <property type="term" value="F:iron ion binding"/>
    <property type="evidence" value="ECO:0007669"/>
    <property type="project" value="InterPro"/>
</dbReference>
<keyword evidence="1" id="KW-1133">Transmembrane helix</keyword>
<sequence length="157" mass="18879">MLIQITASYYAYHFLEWGFHKLGHNKRWGGIIYRVHMAHHHKYHIGNLLQEGEYEGASGEMVFIPCLMVVWLCVWWFMNDIFSLFVVTTSILLFISNVIHQEIHRRDSWLEQNEVTREWFLERRKFHVIHHHKPQYNMSLGGISYIADEIMETIDFA</sequence>
<dbReference type="Pfam" id="PF04116">
    <property type="entry name" value="FA_hydroxylase"/>
    <property type="match status" value="1"/>
</dbReference>
<keyword evidence="1" id="KW-0812">Transmembrane</keyword>
<proteinExistence type="predicted"/>
<protein>
    <recommendedName>
        <fullName evidence="2">Fatty acid hydroxylase domain-containing protein</fullName>
    </recommendedName>
</protein>
<name>A0A6C0BXX0_9ZZZZ</name>
<feature type="transmembrane region" description="Helical" evidence="1">
    <location>
        <begin position="84"/>
        <end position="100"/>
    </location>
</feature>
<dbReference type="EMBL" id="MN739271">
    <property type="protein sequence ID" value="QHS96389.1"/>
    <property type="molecule type" value="Genomic_DNA"/>
</dbReference>
<organism evidence="3">
    <name type="scientific">viral metagenome</name>
    <dbReference type="NCBI Taxonomy" id="1070528"/>
    <lineage>
        <taxon>unclassified sequences</taxon>
        <taxon>metagenomes</taxon>
        <taxon>organismal metagenomes</taxon>
    </lineage>
</organism>
<feature type="transmembrane region" description="Helical" evidence="1">
    <location>
        <begin position="61"/>
        <end position="78"/>
    </location>
</feature>
<evidence type="ECO:0000313" key="3">
    <source>
        <dbReference type="EMBL" id="QHS96389.1"/>
    </source>
</evidence>
<evidence type="ECO:0000256" key="1">
    <source>
        <dbReference type="SAM" id="Phobius"/>
    </source>
</evidence>
<dbReference type="InterPro" id="IPR006694">
    <property type="entry name" value="Fatty_acid_hydroxylase"/>
</dbReference>
<accession>A0A6C0BXX0</accession>
<keyword evidence="1" id="KW-0472">Membrane</keyword>
<dbReference type="GO" id="GO:0016491">
    <property type="term" value="F:oxidoreductase activity"/>
    <property type="evidence" value="ECO:0007669"/>
    <property type="project" value="InterPro"/>
</dbReference>